<reference evidence="2" key="1">
    <citation type="submission" date="2018-02" db="EMBL/GenBank/DDBJ databases">
        <title>Rhizophora mucronata_Transcriptome.</title>
        <authorList>
            <person name="Meera S.P."/>
            <person name="Sreeshan A."/>
            <person name="Augustine A."/>
        </authorList>
    </citation>
    <scope>NUCLEOTIDE SEQUENCE</scope>
    <source>
        <tissue evidence="2">Leaf</tissue>
    </source>
</reference>
<dbReference type="EMBL" id="GGEC01004196">
    <property type="protein sequence ID" value="MBW84679.1"/>
    <property type="molecule type" value="Transcribed_RNA"/>
</dbReference>
<evidence type="ECO:0000313" key="2">
    <source>
        <dbReference type="EMBL" id="MBW84679.1"/>
    </source>
</evidence>
<sequence>MKNALYISFLLTNKTKITKLIALWTSTPSLCMLLLIVFVALSVAEY</sequence>
<accession>A0A2P2ITW5</accession>
<organism evidence="2">
    <name type="scientific">Rhizophora mucronata</name>
    <name type="common">Asiatic mangrove</name>
    <dbReference type="NCBI Taxonomy" id="61149"/>
    <lineage>
        <taxon>Eukaryota</taxon>
        <taxon>Viridiplantae</taxon>
        <taxon>Streptophyta</taxon>
        <taxon>Embryophyta</taxon>
        <taxon>Tracheophyta</taxon>
        <taxon>Spermatophyta</taxon>
        <taxon>Magnoliopsida</taxon>
        <taxon>eudicotyledons</taxon>
        <taxon>Gunneridae</taxon>
        <taxon>Pentapetalae</taxon>
        <taxon>rosids</taxon>
        <taxon>fabids</taxon>
        <taxon>Malpighiales</taxon>
        <taxon>Rhizophoraceae</taxon>
        <taxon>Rhizophora</taxon>
    </lineage>
</organism>
<evidence type="ECO:0000256" key="1">
    <source>
        <dbReference type="SAM" id="Phobius"/>
    </source>
</evidence>
<keyword evidence="1" id="KW-0812">Transmembrane</keyword>
<name>A0A2P2ITW5_RHIMU</name>
<protein>
    <submittedName>
        <fullName evidence="2">Uncharacterized protein</fullName>
    </submittedName>
</protein>
<keyword evidence="1" id="KW-0472">Membrane</keyword>
<keyword evidence="1" id="KW-1133">Transmembrane helix</keyword>
<proteinExistence type="predicted"/>
<dbReference type="AlphaFoldDB" id="A0A2P2ITW5"/>
<feature type="transmembrane region" description="Helical" evidence="1">
    <location>
        <begin position="21"/>
        <end position="44"/>
    </location>
</feature>